<evidence type="ECO:0000256" key="1">
    <source>
        <dbReference type="ARBA" id="ARBA00023002"/>
    </source>
</evidence>
<keyword evidence="1" id="KW-0560">Oxidoreductase</keyword>
<dbReference type="AlphaFoldDB" id="A0A4Y7TGK9"/>
<evidence type="ECO:0000313" key="3">
    <source>
        <dbReference type="Proteomes" id="UP000298030"/>
    </source>
</evidence>
<accession>A0A4Y7TGK9</accession>
<dbReference type="Proteomes" id="UP000298030">
    <property type="component" value="Unassembled WGS sequence"/>
</dbReference>
<keyword evidence="3" id="KW-1185">Reference proteome</keyword>
<comment type="caution">
    <text evidence="2">The sequence shown here is derived from an EMBL/GenBank/DDBJ whole genome shotgun (WGS) entry which is preliminary data.</text>
</comment>
<dbReference type="OrthoDB" id="191139at2759"/>
<dbReference type="PANTHER" id="PTHR43157:SF31">
    <property type="entry name" value="PHOSPHATIDYLINOSITOL-GLYCAN BIOSYNTHESIS CLASS F PROTEIN"/>
    <property type="match status" value="1"/>
</dbReference>
<name>A0A4Y7TGK9_COPMI</name>
<organism evidence="2 3">
    <name type="scientific">Coprinellus micaceus</name>
    <name type="common">Glistening ink-cap mushroom</name>
    <name type="synonym">Coprinus micaceus</name>
    <dbReference type="NCBI Taxonomy" id="71717"/>
    <lineage>
        <taxon>Eukaryota</taxon>
        <taxon>Fungi</taxon>
        <taxon>Dikarya</taxon>
        <taxon>Basidiomycota</taxon>
        <taxon>Agaricomycotina</taxon>
        <taxon>Agaricomycetes</taxon>
        <taxon>Agaricomycetidae</taxon>
        <taxon>Agaricales</taxon>
        <taxon>Agaricineae</taxon>
        <taxon>Psathyrellaceae</taxon>
        <taxon>Coprinellus</taxon>
    </lineage>
</organism>
<dbReference type="GO" id="GO:0016491">
    <property type="term" value="F:oxidoreductase activity"/>
    <property type="evidence" value="ECO:0007669"/>
    <property type="project" value="UniProtKB-KW"/>
</dbReference>
<dbReference type="InterPro" id="IPR036291">
    <property type="entry name" value="NAD(P)-bd_dom_sf"/>
</dbReference>
<reference evidence="2 3" key="1">
    <citation type="journal article" date="2019" name="Nat. Ecol. Evol.">
        <title>Megaphylogeny resolves global patterns of mushroom evolution.</title>
        <authorList>
            <person name="Varga T."/>
            <person name="Krizsan K."/>
            <person name="Foldi C."/>
            <person name="Dima B."/>
            <person name="Sanchez-Garcia M."/>
            <person name="Sanchez-Ramirez S."/>
            <person name="Szollosi G.J."/>
            <person name="Szarkandi J.G."/>
            <person name="Papp V."/>
            <person name="Albert L."/>
            <person name="Andreopoulos W."/>
            <person name="Angelini C."/>
            <person name="Antonin V."/>
            <person name="Barry K.W."/>
            <person name="Bougher N.L."/>
            <person name="Buchanan P."/>
            <person name="Buyck B."/>
            <person name="Bense V."/>
            <person name="Catcheside P."/>
            <person name="Chovatia M."/>
            <person name="Cooper J."/>
            <person name="Damon W."/>
            <person name="Desjardin D."/>
            <person name="Finy P."/>
            <person name="Geml J."/>
            <person name="Haridas S."/>
            <person name="Hughes K."/>
            <person name="Justo A."/>
            <person name="Karasinski D."/>
            <person name="Kautmanova I."/>
            <person name="Kiss B."/>
            <person name="Kocsube S."/>
            <person name="Kotiranta H."/>
            <person name="LaButti K.M."/>
            <person name="Lechner B.E."/>
            <person name="Liimatainen K."/>
            <person name="Lipzen A."/>
            <person name="Lukacs Z."/>
            <person name="Mihaltcheva S."/>
            <person name="Morgado L.N."/>
            <person name="Niskanen T."/>
            <person name="Noordeloos M.E."/>
            <person name="Ohm R.A."/>
            <person name="Ortiz-Santana B."/>
            <person name="Ovrebo C."/>
            <person name="Racz N."/>
            <person name="Riley R."/>
            <person name="Savchenko A."/>
            <person name="Shiryaev A."/>
            <person name="Soop K."/>
            <person name="Spirin V."/>
            <person name="Szebenyi C."/>
            <person name="Tomsovsky M."/>
            <person name="Tulloss R.E."/>
            <person name="Uehling J."/>
            <person name="Grigoriev I.V."/>
            <person name="Vagvolgyi C."/>
            <person name="Papp T."/>
            <person name="Martin F.M."/>
            <person name="Miettinen O."/>
            <person name="Hibbett D.S."/>
            <person name="Nagy L.G."/>
        </authorList>
    </citation>
    <scope>NUCLEOTIDE SEQUENCE [LARGE SCALE GENOMIC DNA]</scope>
    <source>
        <strain evidence="2 3">FP101781</strain>
    </source>
</reference>
<dbReference type="EMBL" id="QPFP01000013">
    <property type="protein sequence ID" value="TEB33151.1"/>
    <property type="molecule type" value="Genomic_DNA"/>
</dbReference>
<dbReference type="PRINTS" id="PR00081">
    <property type="entry name" value="GDHRDH"/>
</dbReference>
<dbReference type="Gene3D" id="3.40.50.720">
    <property type="entry name" value="NAD(P)-binding Rossmann-like Domain"/>
    <property type="match status" value="1"/>
</dbReference>
<dbReference type="Pfam" id="PF00106">
    <property type="entry name" value="adh_short"/>
    <property type="match status" value="1"/>
</dbReference>
<sequence>MPSLTALLTLLADLFPSKPTFKAEDIPDLSGKVVIVTGANTGIGKETAKILLAHNAKVYIAARSPERGLQAIEDLKRETGKEALFIHLDLADLESVKKAAEDFLGKEEVLHVLFNNAGVMLAPAEGVTAQGYDLHFGTNVLGPFYFTSLLLPALLRGASSSPDGKARIVTTSSAASYLSHPIDFNTLKDGTKRRGHSAGWLYYQSKLGTTLMSRGFARKYGDQGIVSIAVHPGSIDSEVSRHTKPWQRAMMRWLVLQPVSYGALTQLYAGVMEEGAEWNGNWLRPWARLSDHPNPLASDEKLIEDVWKWCEDQVANI</sequence>
<proteinExistence type="predicted"/>
<dbReference type="PANTHER" id="PTHR43157">
    <property type="entry name" value="PHOSPHATIDYLINOSITOL-GLYCAN BIOSYNTHESIS CLASS F PROTEIN-RELATED"/>
    <property type="match status" value="1"/>
</dbReference>
<dbReference type="InterPro" id="IPR002347">
    <property type="entry name" value="SDR_fam"/>
</dbReference>
<dbReference type="STRING" id="71717.A0A4Y7TGK9"/>
<evidence type="ECO:0000313" key="2">
    <source>
        <dbReference type="EMBL" id="TEB33151.1"/>
    </source>
</evidence>
<protein>
    <submittedName>
        <fullName evidence="2">NAD(P)-binding protein</fullName>
    </submittedName>
</protein>
<dbReference type="SUPFAM" id="SSF51735">
    <property type="entry name" value="NAD(P)-binding Rossmann-fold domains"/>
    <property type="match status" value="1"/>
</dbReference>
<gene>
    <name evidence="2" type="ORF">FA13DRAFT_1627270</name>
</gene>